<name>A0ABV0JTE5_9CYAN</name>
<dbReference type="PROSITE" id="PS51257">
    <property type="entry name" value="PROKAR_LIPOPROTEIN"/>
    <property type="match status" value="1"/>
</dbReference>
<sequence>MKNQIKICGLVLSVLGCIALTQNAIAQNTGKINIEIEGLRNQQGEVCLNIFSGSRGFPSDSEKAVKKQCFPITKRPLTVTLGGLKYGSYAVSVYHDQNGDKKLNRDSLGIPAEGFGFSNNPFVGTAPAKYREALLIVAGESTNIKIMMKYSINS</sequence>
<proteinExistence type="predicted"/>
<evidence type="ECO:0000313" key="2">
    <source>
        <dbReference type="EMBL" id="MEP0866648.1"/>
    </source>
</evidence>
<dbReference type="Pfam" id="PF09912">
    <property type="entry name" value="DUF2141"/>
    <property type="match status" value="1"/>
</dbReference>
<keyword evidence="1" id="KW-0732">Signal</keyword>
<feature type="signal peptide" evidence="1">
    <location>
        <begin position="1"/>
        <end position="26"/>
    </location>
</feature>
<protein>
    <submittedName>
        <fullName evidence="2">DUF2141 domain-containing protein</fullName>
    </submittedName>
</protein>
<dbReference type="EMBL" id="JAMPKK010000048">
    <property type="protein sequence ID" value="MEP0866648.1"/>
    <property type="molecule type" value="Genomic_DNA"/>
</dbReference>
<feature type="chain" id="PRO_5046160332" evidence="1">
    <location>
        <begin position="27"/>
        <end position="154"/>
    </location>
</feature>
<dbReference type="RefSeq" id="WP_190422932.1">
    <property type="nucleotide sequence ID" value="NZ_JAMPKK010000048.1"/>
</dbReference>
<dbReference type="InterPro" id="IPR018673">
    <property type="entry name" value="DUF2141"/>
</dbReference>
<gene>
    <name evidence="2" type="ORF">NDI37_19515</name>
</gene>
<keyword evidence="3" id="KW-1185">Reference proteome</keyword>
<comment type="caution">
    <text evidence="2">The sequence shown here is derived from an EMBL/GenBank/DDBJ whole genome shotgun (WGS) entry which is preliminary data.</text>
</comment>
<dbReference type="Proteomes" id="UP001442494">
    <property type="component" value="Unassembled WGS sequence"/>
</dbReference>
<reference evidence="2 3" key="1">
    <citation type="submission" date="2022-04" db="EMBL/GenBank/DDBJ databases">
        <title>Positive selection, recombination, and allopatry shape intraspecific diversity of widespread and dominant cyanobacteria.</title>
        <authorList>
            <person name="Wei J."/>
            <person name="Shu W."/>
            <person name="Hu C."/>
        </authorList>
    </citation>
    <scope>NUCLEOTIDE SEQUENCE [LARGE SCALE GENOMIC DNA]</scope>
    <source>
        <strain evidence="2 3">GB2-A5</strain>
    </source>
</reference>
<evidence type="ECO:0000313" key="3">
    <source>
        <dbReference type="Proteomes" id="UP001442494"/>
    </source>
</evidence>
<accession>A0ABV0JTE5</accession>
<organism evidence="2 3">
    <name type="scientific">Funiculus sociatus GB2-A5</name>
    <dbReference type="NCBI Taxonomy" id="2933946"/>
    <lineage>
        <taxon>Bacteria</taxon>
        <taxon>Bacillati</taxon>
        <taxon>Cyanobacteriota</taxon>
        <taxon>Cyanophyceae</taxon>
        <taxon>Coleofasciculales</taxon>
        <taxon>Coleofasciculaceae</taxon>
        <taxon>Funiculus</taxon>
    </lineage>
</organism>
<evidence type="ECO:0000256" key="1">
    <source>
        <dbReference type="SAM" id="SignalP"/>
    </source>
</evidence>